<keyword evidence="3" id="KW-0731">Sigma factor</keyword>
<dbReference type="InterPro" id="IPR013249">
    <property type="entry name" value="RNA_pol_sigma70_r4_t2"/>
</dbReference>
<evidence type="ECO:0000259" key="6">
    <source>
        <dbReference type="Pfam" id="PF08281"/>
    </source>
</evidence>
<comment type="similarity">
    <text evidence="1">Belongs to the sigma-70 factor family. ECF subfamily.</text>
</comment>
<dbReference type="GO" id="GO:0016987">
    <property type="term" value="F:sigma factor activity"/>
    <property type="evidence" value="ECO:0007669"/>
    <property type="project" value="UniProtKB-KW"/>
</dbReference>
<dbReference type="AlphaFoldDB" id="E8RW23"/>
<dbReference type="RefSeq" id="WP_013481258.1">
    <property type="nucleotide sequence ID" value="NC_014819.1"/>
</dbReference>
<dbReference type="CDD" id="cd06171">
    <property type="entry name" value="Sigma70_r4"/>
    <property type="match status" value="1"/>
</dbReference>
<evidence type="ECO:0000313" key="7">
    <source>
        <dbReference type="EMBL" id="ADU15445.1"/>
    </source>
</evidence>
<keyword evidence="7" id="KW-0614">Plasmid</keyword>
<dbReference type="Pfam" id="PF08281">
    <property type="entry name" value="Sigma70_r4_2"/>
    <property type="match status" value="1"/>
</dbReference>
<dbReference type="InterPro" id="IPR039425">
    <property type="entry name" value="RNA_pol_sigma-70-like"/>
</dbReference>
<dbReference type="Gene3D" id="1.10.1740.10">
    <property type="match status" value="1"/>
</dbReference>
<dbReference type="SUPFAM" id="SSF88659">
    <property type="entry name" value="Sigma3 and sigma4 domains of RNA polymerase sigma factors"/>
    <property type="match status" value="1"/>
</dbReference>
<keyword evidence="8" id="KW-1185">Reference proteome</keyword>
<keyword evidence="2" id="KW-0805">Transcription regulation</keyword>
<dbReference type="PANTHER" id="PTHR43133:SF25">
    <property type="entry name" value="RNA POLYMERASE SIGMA FACTOR RFAY-RELATED"/>
    <property type="match status" value="1"/>
</dbReference>
<dbReference type="InterPro" id="IPR007627">
    <property type="entry name" value="RNA_pol_sigma70_r2"/>
</dbReference>
<protein>
    <submittedName>
        <fullName evidence="7">RNA polymerase, sigma-24 subunit, ECF subfamily</fullName>
    </submittedName>
</protein>
<evidence type="ECO:0000256" key="3">
    <source>
        <dbReference type="ARBA" id="ARBA00023082"/>
    </source>
</evidence>
<dbReference type="SUPFAM" id="SSF88946">
    <property type="entry name" value="Sigma2 domain of RNA polymerase sigma factors"/>
    <property type="match status" value="1"/>
</dbReference>
<dbReference type="InterPro" id="IPR013324">
    <property type="entry name" value="RNA_pol_sigma_r3/r4-like"/>
</dbReference>
<dbReference type="Pfam" id="PF04542">
    <property type="entry name" value="Sigma70_r2"/>
    <property type="match status" value="1"/>
</dbReference>
<dbReference type="GO" id="GO:0003677">
    <property type="term" value="F:DNA binding"/>
    <property type="evidence" value="ECO:0007669"/>
    <property type="project" value="InterPro"/>
</dbReference>
<keyword evidence="4" id="KW-0804">Transcription</keyword>
<dbReference type="Gene3D" id="1.10.10.10">
    <property type="entry name" value="Winged helix-like DNA-binding domain superfamily/Winged helix DNA-binding domain"/>
    <property type="match status" value="1"/>
</dbReference>
<evidence type="ECO:0000256" key="1">
    <source>
        <dbReference type="ARBA" id="ARBA00010641"/>
    </source>
</evidence>
<gene>
    <name evidence="7" type="ordered locus">Astex_3836</name>
</gene>
<dbReference type="InterPro" id="IPR013325">
    <property type="entry name" value="RNA_pol_sigma_r2"/>
</dbReference>
<dbReference type="KEGG" id="aex:Astex_3836"/>
<dbReference type="GO" id="GO:0006352">
    <property type="term" value="P:DNA-templated transcription initiation"/>
    <property type="evidence" value="ECO:0007669"/>
    <property type="project" value="InterPro"/>
</dbReference>
<evidence type="ECO:0000256" key="4">
    <source>
        <dbReference type="ARBA" id="ARBA00023163"/>
    </source>
</evidence>
<organism evidence="7 8">
    <name type="scientific">Asticcacaulis excentricus (strain ATCC 15261 / DSM 4724 / KCTC 12464 / NCIMB 9791 / VKM B-1370 / CB 48)</name>
    <dbReference type="NCBI Taxonomy" id="573065"/>
    <lineage>
        <taxon>Bacteria</taxon>
        <taxon>Pseudomonadati</taxon>
        <taxon>Pseudomonadota</taxon>
        <taxon>Alphaproteobacteria</taxon>
        <taxon>Caulobacterales</taxon>
        <taxon>Caulobacteraceae</taxon>
        <taxon>Asticcacaulis</taxon>
    </lineage>
</organism>
<feature type="domain" description="RNA polymerase sigma-70 region 2" evidence="5">
    <location>
        <begin position="27"/>
        <end position="93"/>
    </location>
</feature>
<evidence type="ECO:0000313" key="8">
    <source>
        <dbReference type="Proteomes" id="UP000001492"/>
    </source>
</evidence>
<proteinExistence type="inferred from homology"/>
<reference evidence="8" key="1">
    <citation type="submission" date="2010-12" db="EMBL/GenBank/DDBJ databases">
        <title>Complete sequence of plasmid 2 of Asticcacaulis excentricus CB 48.</title>
        <authorList>
            <consortium name="US DOE Joint Genome Institute"/>
            <person name="Lucas S."/>
            <person name="Copeland A."/>
            <person name="Lapidus A."/>
            <person name="Cheng J.-F."/>
            <person name="Bruce D."/>
            <person name="Goodwin L."/>
            <person name="Pitluck S."/>
            <person name="Teshima H."/>
            <person name="Davenport K."/>
            <person name="Detter J.C."/>
            <person name="Han C."/>
            <person name="Tapia R."/>
            <person name="Land M."/>
            <person name="Hauser L."/>
            <person name="Jeffries C."/>
            <person name="Kyrpides N."/>
            <person name="Ivanova N."/>
            <person name="Ovchinnikova G."/>
            <person name="Brun Y.V."/>
            <person name="Woyke T."/>
        </authorList>
    </citation>
    <scope>NUCLEOTIDE SEQUENCE [LARGE SCALE GENOMIC DNA]</scope>
    <source>
        <strain evidence="8">ATCC 15261 / DSM 4724 / KCTC 12464 / NCIMB 9791 / VKM B-1370 / CB 48</strain>
        <plasmid evidence="8">pASTEX02</plasmid>
    </source>
</reference>
<dbReference type="InterPro" id="IPR036388">
    <property type="entry name" value="WH-like_DNA-bd_sf"/>
</dbReference>
<evidence type="ECO:0000259" key="5">
    <source>
        <dbReference type="Pfam" id="PF04542"/>
    </source>
</evidence>
<dbReference type="EMBL" id="CP002398">
    <property type="protein sequence ID" value="ADU15445.1"/>
    <property type="molecule type" value="Genomic_DNA"/>
</dbReference>
<dbReference type="Proteomes" id="UP000001492">
    <property type="component" value="Plasmid pASTEX02"/>
</dbReference>
<feature type="domain" description="RNA polymerase sigma factor 70 region 4 type 2" evidence="6">
    <location>
        <begin position="130"/>
        <end position="182"/>
    </location>
</feature>
<dbReference type="OrthoDB" id="7041663at2"/>
<geneLocation type="plasmid" evidence="7 8">
    <name>pASTEX02</name>
</geneLocation>
<accession>E8RW23</accession>
<dbReference type="HOGENOM" id="CLU_047691_3_0_5"/>
<evidence type="ECO:0000256" key="2">
    <source>
        <dbReference type="ARBA" id="ARBA00023015"/>
    </source>
</evidence>
<name>E8RW23_ASTEC</name>
<sequence>MSSGEATSDTDLAKLAATGDDRAFSELVRRHKDPLFRLLRRYAGNPDDAYEAVQEAFISAWSALDRYDASRPFGAWLRTIAINKARDRSRRAAVRRLIFSSKSVDDAQAMAVHDVSIAPEQILTDGEDARRLELAISRLPANLKEPLLLTAFDGNSQQAAADILRVSVKTIETRVARARKKLSEQLGGRLL</sequence>
<dbReference type="InterPro" id="IPR014284">
    <property type="entry name" value="RNA_pol_sigma-70_dom"/>
</dbReference>
<dbReference type="PANTHER" id="PTHR43133">
    <property type="entry name" value="RNA POLYMERASE ECF-TYPE SIGMA FACTO"/>
    <property type="match status" value="1"/>
</dbReference>
<dbReference type="NCBIfam" id="TIGR02937">
    <property type="entry name" value="sigma70-ECF"/>
    <property type="match status" value="1"/>
</dbReference>